<organism evidence="1">
    <name type="scientific">Anguilla anguilla</name>
    <name type="common">European freshwater eel</name>
    <name type="synonym">Muraena anguilla</name>
    <dbReference type="NCBI Taxonomy" id="7936"/>
    <lineage>
        <taxon>Eukaryota</taxon>
        <taxon>Metazoa</taxon>
        <taxon>Chordata</taxon>
        <taxon>Craniata</taxon>
        <taxon>Vertebrata</taxon>
        <taxon>Euteleostomi</taxon>
        <taxon>Actinopterygii</taxon>
        <taxon>Neopterygii</taxon>
        <taxon>Teleostei</taxon>
        <taxon>Anguilliformes</taxon>
        <taxon>Anguillidae</taxon>
        <taxon>Anguilla</taxon>
    </lineage>
</organism>
<reference evidence="1" key="1">
    <citation type="submission" date="2014-11" db="EMBL/GenBank/DDBJ databases">
        <authorList>
            <person name="Amaro Gonzalez C."/>
        </authorList>
    </citation>
    <scope>NUCLEOTIDE SEQUENCE</scope>
</reference>
<sequence length="37" mass="4339">MEKAKDCYYGVTTAATQKSVFKRLLMSPHHTSVFIYW</sequence>
<proteinExistence type="predicted"/>
<evidence type="ECO:0000313" key="1">
    <source>
        <dbReference type="EMBL" id="JAH57796.1"/>
    </source>
</evidence>
<name>A0A0E9TW78_ANGAN</name>
<dbReference type="EMBL" id="GBXM01050781">
    <property type="protein sequence ID" value="JAH57796.1"/>
    <property type="molecule type" value="Transcribed_RNA"/>
</dbReference>
<accession>A0A0E9TW78</accession>
<dbReference type="AlphaFoldDB" id="A0A0E9TW78"/>
<protein>
    <submittedName>
        <fullName evidence="1">Uncharacterized protein</fullName>
    </submittedName>
</protein>
<reference evidence="1" key="2">
    <citation type="journal article" date="2015" name="Fish Shellfish Immunol.">
        <title>Early steps in the European eel (Anguilla anguilla)-Vibrio vulnificus interaction in the gills: Role of the RtxA13 toxin.</title>
        <authorList>
            <person name="Callol A."/>
            <person name="Pajuelo D."/>
            <person name="Ebbesson L."/>
            <person name="Teles M."/>
            <person name="MacKenzie S."/>
            <person name="Amaro C."/>
        </authorList>
    </citation>
    <scope>NUCLEOTIDE SEQUENCE</scope>
</reference>